<proteinExistence type="inferred from homology"/>
<protein>
    <recommendedName>
        <fullName evidence="8">Retinoic acid early-inducible protein 1 domain-containing protein</fullName>
    </recommendedName>
</protein>
<keyword evidence="7" id="KW-1133">Transmembrane helix</keyword>
<keyword evidence="4" id="KW-0336">GPI-anchor</keyword>
<keyword evidence="10" id="KW-1185">Reference proteome</keyword>
<evidence type="ECO:0000256" key="5">
    <source>
        <dbReference type="ARBA" id="ARBA00023180"/>
    </source>
</evidence>
<sequence>NQLKTRLAESTILFGLCLSSFCCPRSLRVQLRLQSLLSGAGPQEGTMAKAAATGRNLSLVLCLFVLLSCLGFSLQPHTHSFTCDVIVKAGTTPGQSWCEGQCSVDGEPLLQYNDSKFIPLGDLGNATNGAQVWTDMIQRLDYLRQEFRKMLANTKQEMTEISGKCGIEYRGRD</sequence>
<dbReference type="Gene3D" id="3.30.500.10">
    <property type="entry name" value="MHC class I-like antigen recognition-like"/>
    <property type="match status" value="1"/>
</dbReference>
<feature type="non-terminal residue" evidence="9">
    <location>
        <position position="173"/>
    </location>
</feature>
<dbReference type="SUPFAM" id="SSF54452">
    <property type="entry name" value="MHC antigen-recognition domain"/>
    <property type="match status" value="1"/>
</dbReference>
<evidence type="ECO:0000256" key="4">
    <source>
        <dbReference type="ARBA" id="ARBA00022622"/>
    </source>
</evidence>
<dbReference type="Proteomes" id="UP001488838">
    <property type="component" value="Unassembled WGS sequence"/>
</dbReference>
<evidence type="ECO:0000256" key="7">
    <source>
        <dbReference type="SAM" id="Phobius"/>
    </source>
</evidence>
<dbReference type="GO" id="GO:0098552">
    <property type="term" value="C:side of membrane"/>
    <property type="evidence" value="ECO:0007669"/>
    <property type="project" value="UniProtKB-KW"/>
</dbReference>
<evidence type="ECO:0000313" key="10">
    <source>
        <dbReference type="Proteomes" id="UP001488838"/>
    </source>
</evidence>
<evidence type="ECO:0000256" key="6">
    <source>
        <dbReference type="ARBA" id="ARBA00023288"/>
    </source>
</evidence>
<reference evidence="9 10" key="1">
    <citation type="journal article" date="2023" name="bioRxiv">
        <title>Conserved and derived expression patterns and positive selection on dental genes reveal complex evolutionary context of ever-growing rodent molars.</title>
        <authorList>
            <person name="Calamari Z.T."/>
            <person name="Song A."/>
            <person name="Cohen E."/>
            <person name="Akter M."/>
            <person name="Roy R.D."/>
            <person name="Hallikas O."/>
            <person name="Christensen M.M."/>
            <person name="Li P."/>
            <person name="Marangoni P."/>
            <person name="Jernvall J."/>
            <person name="Klein O.D."/>
        </authorList>
    </citation>
    <scope>NUCLEOTIDE SEQUENCE [LARGE SCALE GENOMIC DNA]</scope>
    <source>
        <strain evidence="9">V071</strain>
    </source>
</reference>
<dbReference type="GO" id="GO:0005886">
    <property type="term" value="C:plasma membrane"/>
    <property type="evidence" value="ECO:0007669"/>
    <property type="project" value="UniProtKB-SubCell"/>
</dbReference>
<dbReference type="Pfam" id="PF14586">
    <property type="entry name" value="MHC_I_2"/>
    <property type="match status" value="1"/>
</dbReference>
<keyword evidence="5" id="KW-0325">Glycoprotein</keyword>
<keyword evidence="7" id="KW-0472">Membrane</keyword>
<comment type="subcellular location">
    <subcellularLocation>
        <location evidence="2">Cell membrane</location>
        <topology evidence="2">Lipid-anchor</topology>
        <topology evidence="2">GPI-anchor</topology>
    </subcellularLocation>
</comment>
<name>A0AAW0HP35_MYOGA</name>
<organism evidence="9 10">
    <name type="scientific">Myodes glareolus</name>
    <name type="common">Bank vole</name>
    <name type="synonym">Clethrionomys glareolus</name>
    <dbReference type="NCBI Taxonomy" id="447135"/>
    <lineage>
        <taxon>Eukaryota</taxon>
        <taxon>Metazoa</taxon>
        <taxon>Chordata</taxon>
        <taxon>Craniata</taxon>
        <taxon>Vertebrata</taxon>
        <taxon>Euteleostomi</taxon>
        <taxon>Mammalia</taxon>
        <taxon>Eutheria</taxon>
        <taxon>Euarchontoglires</taxon>
        <taxon>Glires</taxon>
        <taxon>Rodentia</taxon>
        <taxon>Myomorpha</taxon>
        <taxon>Muroidea</taxon>
        <taxon>Cricetidae</taxon>
        <taxon>Arvicolinae</taxon>
        <taxon>Myodes</taxon>
    </lineage>
</organism>
<keyword evidence="7" id="KW-0812">Transmembrane</keyword>
<dbReference type="AlphaFoldDB" id="A0AAW0HP35"/>
<dbReference type="InterPro" id="IPR029287">
    <property type="entry name" value="RAE-1"/>
</dbReference>
<accession>A0AAW0HP35</accession>
<evidence type="ECO:0000256" key="3">
    <source>
        <dbReference type="ARBA" id="ARBA00008353"/>
    </source>
</evidence>
<feature type="non-terminal residue" evidence="9">
    <location>
        <position position="1"/>
    </location>
</feature>
<feature type="domain" description="Retinoic acid early-inducible protein 1" evidence="8">
    <location>
        <begin position="78"/>
        <end position="163"/>
    </location>
</feature>
<evidence type="ECO:0000313" key="9">
    <source>
        <dbReference type="EMBL" id="KAK7803521.1"/>
    </source>
</evidence>
<dbReference type="InterPro" id="IPR037055">
    <property type="entry name" value="MHC_I-like_Ag-recog_sf"/>
</dbReference>
<keyword evidence="6" id="KW-0449">Lipoprotein</keyword>
<comment type="similarity">
    <text evidence="3">Belongs to the NKG2D ligand family.</text>
</comment>
<evidence type="ECO:0000259" key="8">
    <source>
        <dbReference type="Pfam" id="PF14586"/>
    </source>
</evidence>
<feature type="transmembrane region" description="Helical" evidence="7">
    <location>
        <begin position="57"/>
        <end position="74"/>
    </location>
</feature>
<gene>
    <name evidence="9" type="ORF">U0070_002946</name>
</gene>
<evidence type="ECO:0000256" key="2">
    <source>
        <dbReference type="ARBA" id="ARBA00004609"/>
    </source>
</evidence>
<dbReference type="EMBL" id="JBBHLL010000414">
    <property type="protein sequence ID" value="KAK7803521.1"/>
    <property type="molecule type" value="Genomic_DNA"/>
</dbReference>
<comment type="function">
    <text evidence="1">Acts as a ligand for KLRK1.</text>
</comment>
<comment type="caution">
    <text evidence="9">The sequence shown here is derived from an EMBL/GenBank/DDBJ whole genome shotgun (WGS) entry which is preliminary data.</text>
</comment>
<dbReference type="InterPro" id="IPR011162">
    <property type="entry name" value="MHC_I/II-like_Ag-recog"/>
</dbReference>
<evidence type="ECO:0000256" key="1">
    <source>
        <dbReference type="ARBA" id="ARBA00002305"/>
    </source>
</evidence>